<dbReference type="RefSeq" id="WP_087426745.1">
    <property type="nucleotide sequence ID" value="NZ_NFII01000017.1"/>
</dbReference>
<proteinExistence type="predicted"/>
<dbReference type="EMBL" id="NFII01000017">
    <property type="protein sequence ID" value="OUN99906.1"/>
    <property type="molecule type" value="Genomic_DNA"/>
</dbReference>
<dbReference type="Proteomes" id="UP000195386">
    <property type="component" value="Unassembled WGS sequence"/>
</dbReference>
<gene>
    <name evidence="1" type="ORF">B5F97_15060</name>
</gene>
<comment type="caution">
    <text evidence="1">The sequence shown here is derived from an EMBL/GenBank/DDBJ whole genome shotgun (WGS) entry which is preliminary data.</text>
</comment>
<reference evidence="2" key="1">
    <citation type="submission" date="2017-04" db="EMBL/GenBank/DDBJ databases">
        <title>Function of individual gut microbiota members based on whole genome sequencing of pure cultures obtained from chicken caecum.</title>
        <authorList>
            <person name="Medvecky M."/>
            <person name="Cejkova D."/>
            <person name="Polansky O."/>
            <person name="Karasova D."/>
            <person name="Kubasova T."/>
            <person name="Cizek A."/>
            <person name="Rychlik I."/>
        </authorList>
    </citation>
    <scope>NUCLEOTIDE SEQUENCE [LARGE SCALE GENOMIC DNA]</scope>
    <source>
        <strain evidence="2">An43</strain>
    </source>
</reference>
<dbReference type="Gene3D" id="3.50.50.60">
    <property type="entry name" value="FAD/NAD(P)-binding domain"/>
    <property type="match status" value="1"/>
</dbReference>
<organism evidence="1 2">
    <name type="scientific">Bacteroides clarus</name>
    <dbReference type="NCBI Taxonomy" id="626929"/>
    <lineage>
        <taxon>Bacteria</taxon>
        <taxon>Pseudomonadati</taxon>
        <taxon>Bacteroidota</taxon>
        <taxon>Bacteroidia</taxon>
        <taxon>Bacteroidales</taxon>
        <taxon>Bacteroidaceae</taxon>
        <taxon>Bacteroides</taxon>
    </lineage>
</organism>
<sequence>MEIAVLGAGTYGSYVINSLIQKYPNAHITLFDVGDKTVKNEKEIGFYSSLKKSIYKGLTDGRYFGFGGASDKWGGQLLTYTENDFKKPNKFMKEVIALDKKSKNEMLAKFKIKNDFPENHVSEELFTKTGVWLSALHRNFFYWFKINRRKQVNILSHCRVIKLNSQNGKDIEGVVYLENGIEKEKSFDFYFLTSGAFESARILLSSNLITKDKIYFSDHLSQKVFKIKKSTIIGKEDFVFRMRGTSLITKRMIGEVNNCSFYIHPVFNLQFPFFESVKEVLFKHHFQWKYIWNIFRDIPNVVGFAWAVLILRRMYVMNNEWFLYIDIENPTQESYITLSKEKDKFGIQGLDVYYNIGSEAVDIYQKATDIAINHLKNCNADYELLTEEINVQTCEDIYHPYGMFNFQDIQEYFTRWNNMLVVTTGCLNRSGGINPTASLLPVIDEFINKFL</sequence>
<protein>
    <submittedName>
        <fullName evidence="1">Uncharacterized protein</fullName>
    </submittedName>
</protein>
<accession>A0A1Y3YQB4</accession>
<name>A0A1Y3YQB4_9BACE</name>
<dbReference type="SUPFAM" id="SSF51905">
    <property type="entry name" value="FAD/NAD(P)-binding domain"/>
    <property type="match status" value="1"/>
</dbReference>
<dbReference type="InterPro" id="IPR036188">
    <property type="entry name" value="FAD/NAD-bd_sf"/>
</dbReference>
<dbReference type="AlphaFoldDB" id="A0A1Y3YQB4"/>
<evidence type="ECO:0000313" key="1">
    <source>
        <dbReference type="EMBL" id="OUN99906.1"/>
    </source>
</evidence>
<evidence type="ECO:0000313" key="2">
    <source>
        <dbReference type="Proteomes" id="UP000195386"/>
    </source>
</evidence>